<dbReference type="SUPFAM" id="SSF53098">
    <property type="entry name" value="Ribonuclease H-like"/>
    <property type="match status" value="1"/>
</dbReference>
<feature type="domain" description="RNase H type-1" evidence="2">
    <location>
        <begin position="442"/>
        <end position="551"/>
    </location>
</feature>
<feature type="region of interest" description="Disordered" evidence="1">
    <location>
        <begin position="138"/>
        <end position="201"/>
    </location>
</feature>
<evidence type="ECO:0000313" key="6">
    <source>
        <dbReference type="Proteomes" id="UP000583929"/>
    </source>
</evidence>
<protein>
    <recommendedName>
        <fullName evidence="2">RNase H type-1 domain-containing protein</fullName>
    </recommendedName>
</protein>
<dbReference type="GO" id="GO:0004523">
    <property type="term" value="F:RNA-DNA hybrid ribonuclease activity"/>
    <property type="evidence" value="ECO:0007669"/>
    <property type="project" value="InterPro"/>
</dbReference>
<dbReference type="Proteomes" id="UP000525078">
    <property type="component" value="Unassembled WGS sequence"/>
</dbReference>
<keyword evidence="6" id="KW-1185">Reference proteome</keyword>
<dbReference type="EMBL" id="JAATIQ010000184">
    <property type="protein sequence ID" value="KAF4372829.1"/>
    <property type="molecule type" value="Genomic_DNA"/>
</dbReference>
<feature type="compositionally biased region" description="Acidic residues" evidence="1">
    <location>
        <begin position="190"/>
        <end position="201"/>
    </location>
</feature>
<dbReference type="PANTHER" id="PTHR47723">
    <property type="entry name" value="OS05G0353850 PROTEIN"/>
    <property type="match status" value="1"/>
</dbReference>
<dbReference type="EMBL" id="JAATIP010000107">
    <property type="protein sequence ID" value="KAF4371915.1"/>
    <property type="molecule type" value="Genomic_DNA"/>
</dbReference>
<accession>A0A7J6FMP3</accession>
<dbReference type="InterPro" id="IPR036397">
    <property type="entry name" value="RNaseH_sf"/>
</dbReference>
<dbReference type="CDD" id="cd06222">
    <property type="entry name" value="RNase_H_like"/>
    <property type="match status" value="1"/>
</dbReference>
<feature type="region of interest" description="Disordered" evidence="1">
    <location>
        <begin position="283"/>
        <end position="313"/>
    </location>
</feature>
<comment type="caution">
    <text evidence="3">The sequence shown here is derived from an EMBL/GenBank/DDBJ whole genome shotgun (WGS) entry which is preliminary data.</text>
</comment>
<evidence type="ECO:0000259" key="2">
    <source>
        <dbReference type="Pfam" id="PF13456"/>
    </source>
</evidence>
<dbReference type="InterPro" id="IPR053151">
    <property type="entry name" value="RNase_H-like"/>
</dbReference>
<organism evidence="3 5">
    <name type="scientific">Cannabis sativa</name>
    <name type="common">Hemp</name>
    <name type="synonym">Marijuana</name>
    <dbReference type="NCBI Taxonomy" id="3483"/>
    <lineage>
        <taxon>Eukaryota</taxon>
        <taxon>Viridiplantae</taxon>
        <taxon>Streptophyta</taxon>
        <taxon>Embryophyta</taxon>
        <taxon>Tracheophyta</taxon>
        <taxon>Spermatophyta</taxon>
        <taxon>Magnoliopsida</taxon>
        <taxon>eudicotyledons</taxon>
        <taxon>Gunneridae</taxon>
        <taxon>Pentapetalae</taxon>
        <taxon>rosids</taxon>
        <taxon>fabids</taxon>
        <taxon>Rosales</taxon>
        <taxon>Cannabaceae</taxon>
        <taxon>Cannabis</taxon>
    </lineage>
</organism>
<sequence length="573" mass="62663">MGLGGDHAYPYKGHSNYGGGHHDYENDSNQLCRTVIYDNDGRKRTVVGCSPYDADAYVVETEITEHILSASPMIATSDYRYGSPNKLEPIRTNYGSYGGDHDSYRKPSSPYGHDKGHGRHYPQEIDRFLTGVQIEASRPSPHRYSTPSNGIANIRPSPTIAPHSVGGGRYNKKDHDYGHHKTSGYGNYSSDDDDEDDDYEREEDYYKPGHTIQHVPIKHNIYDHNSGHGRKATIGGGGYGTPIVGSTNYNPTTHYGHASSGPLSMPTNSIEEAIDYLKSSSISSDNSHAAKPYGQGHHPLPKTSGHHYTAEAAGSPYGTTINKHTAAPVGSIYTRGSTVASSHGAVMDCYEAARRFNGKVIIEQAEQKCHDPSPRNQVYHSGSSLRPQDVLSNCSKLVNNFLACKLRLSVENLEVCDPPCQPQQVLKEFNLYSDAAVRGSWAFVAVVIFNKDGVFVDALTAKVHATSALHAECMALCHAFSLSLKLNCKDANFFTDCLQLVNAVTKCSIPVWNLSNLFLHLYSCLKTSSSLSVSWLPRDANVVAQKLVAWAAVNDISRACTEREVAPFVATGF</sequence>
<dbReference type="Proteomes" id="UP000583929">
    <property type="component" value="Unassembled WGS sequence"/>
</dbReference>
<dbReference type="InterPro" id="IPR002156">
    <property type="entry name" value="RNaseH_domain"/>
</dbReference>
<dbReference type="PANTHER" id="PTHR47723:SF21">
    <property type="entry name" value="POLYNUCLEOTIDYL TRANSFERASE, RIBONUCLEASE H-LIKE SUPERFAMILY PROTEIN"/>
    <property type="match status" value="1"/>
</dbReference>
<proteinExistence type="predicted"/>
<gene>
    <name evidence="3" type="ORF">F8388_000082</name>
    <name evidence="4" type="ORF">G4B88_028804</name>
</gene>
<evidence type="ECO:0000313" key="3">
    <source>
        <dbReference type="EMBL" id="KAF4371915.1"/>
    </source>
</evidence>
<name>A0A7J6FMP3_CANSA</name>
<dbReference type="InterPro" id="IPR012337">
    <property type="entry name" value="RNaseH-like_sf"/>
</dbReference>
<evidence type="ECO:0000256" key="1">
    <source>
        <dbReference type="SAM" id="MobiDB-lite"/>
    </source>
</evidence>
<evidence type="ECO:0000313" key="4">
    <source>
        <dbReference type="EMBL" id="KAF4372829.1"/>
    </source>
</evidence>
<dbReference type="GO" id="GO:0003676">
    <property type="term" value="F:nucleic acid binding"/>
    <property type="evidence" value="ECO:0007669"/>
    <property type="project" value="InterPro"/>
</dbReference>
<dbReference type="Gene3D" id="3.30.420.10">
    <property type="entry name" value="Ribonuclease H-like superfamily/Ribonuclease H"/>
    <property type="match status" value="1"/>
</dbReference>
<dbReference type="AlphaFoldDB" id="A0A7J6FMP3"/>
<dbReference type="Pfam" id="PF13456">
    <property type="entry name" value="RVT_3"/>
    <property type="match status" value="1"/>
</dbReference>
<dbReference type="InterPro" id="IPR044730">
    <property type="entry name" value="RNase_H-like_dom_plant"/>
</dbReference>
<feature type="region of interest" description="Disordered" evidence="1">
    <location>
        <begin position="98"/>
        <end position="121"/>
    </location>
</feature>
<evidence type="ECO:0000313" key="5">
    <source>
        <dbReference type="Proteomes" id="UP000525078"/>
    </source>
</evidence>
<reference evidence="5 6" key="1">
    <citation type="journal article" date="2020" name="bioRxiv">
        <title>Sequence and annotation of 42 cannabis genomes reveals extensive copy number variation in cannabinoid synthesis and pathogen resistance genes.</title>
        <authorList>
            <person name="Mckernan K.J."/>
            <person name="Helbert Y."/>
            <person name="Kane L.T."/>
            <person name="Ebling H."/>
            <person name="Zhang L."/>
            <person name="Liu B."/>
            <person name="Eaton Z."/>
            <person name="Mclaughlin S."/>
            <person name="Kingan S."/>
            <person name="Baybayan P."/>
            <person name="Concepcion G."/>
            <person name="Jordan M."/>
            <person name="Riva A."/>
            <person name="Barbazuk W."/>
            <person name="Harkins T."/>
        </authorList>
    </citation>
    <scope>NUCLEOTIDE SEQUENCE [LARGE SCALE GENOMIC DNA]</scope>
    <source>
        <strain evidence="5 6">cv. Jamaican Lion 4</strain>
        <strain evidence="4">Father</strain>
        <strain evidence="3">Mother</strain>
        <tissue evidence="3">Leaf</tissue>
    </source>
</reference>